<dbReference type="Pfam" id="PF24870">
    <property type="entry name" value="DUF7735"/>
    <property type="match status" value="1"/>
</dbReference>
<organism evidence="2 3">
    <name type="scientific">Pseudogymnoascus verrucosus</name>
    <dbReference type="NCBI Taxonomy" id="342668"/>
    <lineage>
        <taxon>Eukaryota</taxon>
        <taxon>Fungi</taxon>
        <taxon>Dikarya</taxon>
        <taxon>Ascomycota</taxon>
        <taxon>Pezizomycotina</taxon>
        <taxon>Leotiomycetes</taxon>
        <taxon>Thelebolales</taxon>
        <taxon>Thelebolaceae</taxon>
        <taxon>Pseudogymnoascus</taxon>
    </lineage>
</organism>
<reference evidence="3" key="2">
    <citation type="journal article" date="2018" name="Nat. Commun.">
        <title>Extreme sensitivity to ultraviolet light in the fungal pathogen causing white-nose syndrome of bats.</title>
        <authorList>
            <person name="Palmer J.M."/>
            <person name="Drees K.P."/>
            <person name="Foster J.T."/>
            <person name="Lindner D.L."/>
        </authorList>
    </citation>
    <scope>NUCLEOTIDE SEQUENCE [LARGE SCALE GENOMIC DNA]</scope>
    <source>
        <strain evidence="3">UAMH 10579</strain>
    </source>
</reference>
<accession>A0A1B8GC72</accession>
<reference evidence="2 3" key="1">
    <citation type="submission" date="2016-03" db="EMBL/GenBank/DDBJ databases">
        <title>Comparative genomics of Pseudogymnoascus destructans, the fungus causing white-nose syndrome of bats.</title>
        <authorList>
            <person name="Palmer J.M."/>
            <person name="Drees K.P."/>
            <person name="Foster J.T."/>
            <person name="Lindner D.L."/>
        </authorList>
    </citation>
    <scope>NUCLEOTIDE SEQUENCE [LARGE SCALE GENOMIC DNA]</scope>
    <source>
        <strain evidence="2 3">UAMH 10579</strain>
    </source>
</reference>
<sequence length="251" mass="26596">MSSPLSSLRFVLPNTHRDVVKMRTTTLLAVALTASIATATLPASITHAPRAQPTISEDPWQCVTENLTQYLDVPKPTGLLFSALQSYASDLYEPCLAAMSTATYLDYCFPPQSEWCAFTTAAPKDVLPAYSSYASQAYSWWSARSSTIAFLKQDCPNNWDLSLWRVPGGEEWLNDTIAFAGCYAEALTATGPAPTGLTTGGAATTETTATSREGAAVGSATPTATDVPNGAGWVGVDMWMVAMAGFAAVVV</sequence>
<name>A0A1B8GC72_9PEZI</name>
<keyword evidence="3" id="KW-1185">Reference proteome</keyword>
<dbReference type="GeneID" id="84234260"/>
<feature type="domain" description="DUF7735" evidence="1">
    <location>
        <begin position="48"/>
        <end position="190"/>
    </location>
</feature>
<dbReference type="InterPro" id="IPR056637">
    <property type="entry name" value="DUF7735"/>
</dbReference>
<gene>
    <name evidence="2" type="ORF">VE01_08686</name>
</gene>
<dbReference type="PANTHER" id="PTHR42029">
    <property type="entry name" value="AN04G07800"/>
    <property type="match status" value="1"/>
</dbReference>
<evidence type="ECO:0000313" key="2">
    <source>
        <dbReference type="EMBL" id="OBT93445.2"/>
    </source>
</evidence>
<evidence type="ECO:0000259" key="1">
    <source>
        <dbReference type="Pfam" id="PF24870"/>
    </source>
</evidence>
<dbReference type="EMBL" id="KV460253">
    <property type="protein sequence ID" value="OBT93445.2"/>
    <property type="molecule type" value="Genomic_DNA"/>
</dbReference>
<dbReference type="Proteomes" id="UP000091956">
    <property type="component" value="Unassembled WGS sequence"/>
</dbReference>
<dbReference type="AlphaFoldDB" id="A0A1B8GC72"/>
<dbReference type="RefSeq" id="XP_059319416.1">
    <property type="nucleotide sequence ID" value="XM_059463994.1"/>
</dbReference>
<protein>
    <recommendedName>
        <fullName evidence="1">DUF7735 domain-containing protein</fullName>
    </recommendedName>
</protein>
<dbReference type="PANTHER" id="PTHR42029:SF3">
    <property type="entry name" value="AN04G07800"/>
    <property type="match status" value="1"/>
</dbReference>
<proteinExistence type="predicted"/>
<evidence type="ECO:0000313" key="3">
    <source>
        <dbReference type="Proteomes" id="UP000091956"/>
    </source>
</evidence>